<dbReference type="EMBL" id="BARS01025882">
    <property type="protein sequence ID" value="GAG09295.1"/>
    <property type="molecule type" value="Genomic_DNA"/>
</dbReference>
<proteinExistence type="predicted"/>
<accession>X0UU83</accession>
<dbReference type="AlphaFoldDB" id="X0UU83"/>
<dbReference type="Pfam" id="PF11066">
    <property type="entry name" value="DUF2867"/>
    <property type="match status" value="1"/>
</dbReference>
<name>X0UU83_9ZZZZ</name>
<gene>
    <name evidence="1" type="ORF">S01H1_40851</name>
</gene>
<dbReference type="InterPro" id="IPR021295">
    <property type="entry name" value="DUF2867"/>
</dbReference>
<comment type="caution">
    <text evidence="1">The sequence shown here is derived from an EMBL/GenBank/DDBJ whole genome shotgun (WGS) entry which is preliminary data.</text>
</comment>
<organism evidence="1">
    <name type="scientific">marine sediment metagenome</name>
    <dbReference type="NCBI Taxonomy" id="412755"/>
    <lineage>
        <taxon>unclassified sequences</taxon>
        <taxon>metagenomes</taxon>
        <taxon>ecological metagenomes</taxon>
    </lineage>
</organism>
<sequence length="120" mass="13923">MKKVLEYSRVQRAHCPPPQAFRPIQRIGGHTGWYFANWLWRTRGFMDRCVGGVGFRRDQRGPEQLQPGDIVDFWRVEAFEQDHLLRLVAEARMPGRGWLQFGVEGKGSGSRVRLLALFEP</sequence>
<evidence type="ECO:0000313" key="1">
    <source>
        <dbReference type="EMBL" id="GAG09295.1"/>
    </source>
</evidence>
<protein>
    <submittedName>
        <fullName evidence="1">Uncharacterized protein</fullName>
    </submittedName>
</protein>
<feature type="non-terminal residue" evidence="1">
    <location>
        <position position="120"/>
    </location>
</feature>
<reference evidence="1" key="1">
    <citation type="journal article" date="2014" name="Front. Microbiol.">
        <title>High frequency of phylogenetically diverse reductive dehalogenase-homologous genes in deep subseafloor sedimentary metagenomes.</title>
        <authorList>
            <person name="Kawai M."/>
            <person name="Futagami T."/>
            <person name="Toyoda A."/>
            <person name="Takaki Y."/>
            <person name="Nishi S."/>
            <person name="Hori S."/>
            <person name="Arai W."/>
            <person name="Tsubouchi T."/>
            <person name="Morono Y."/>
            <person name="Uchiyama I."/>
            <person name="Ito T."/>
            <person name="Fujiyama A."/>
            <person name="Inagaki F."/>
            <person name="Takami H."/>
        </authorList>
    </citation>
    <scope>NUCLEOTIDE SEQUENCE</scope>
    <source>
        <strain evidence="1">Expedition CK06-06</strain>
    </source>
</reference>